<organism evidence="9 10">
    <name type="scientific">Rhodosorus marinus</name>
    <dbReference type="NCBI Taxonomy" id="101924"/>
    <lineage>
        <taxon>Eukaryota</taxon>
        <taxon>Rhodophyta</taxon>
        <taxon>Stylonematophyceae</taxon>
        <taxon>Stylonematales</taxon>
        <taxon>Stylonemataceae</taxon>
        <taxon>Rhodosorus</taxon>
    </lineage>
</organism>
<dbReference type="PROSITE" id="PS00028">
    <property type="entry name" value="ZINC_FINGER_C2H2_1"/>
    <property type="match status" value="9"/>
</dbReference>
<dbReference type="SUPFAM" id="SSF57667">
    <property type="entry name" value="beta-beta-alpha zinc fingers"/>
    <property type="match status" value="5"/>
</dbReference>
<feature type="domain" description="C2H2-type" evidence="8">
    <location>
        <begin position="126"/>
        <end position="156"/>
    </location>
</feature>
<dbReference type="EMBL" id="JAMWBK010000005">
    <property type="protein sequence ID" value="KAJ8904874.1"/>
    <property type="molecule type" value="Genomic_DNA"/>
</dbReference>
<feature type="domain" description="C2H2-type" evidence="8">
    <location>
        <begin position="157"/>
        <end position="187"/>
    </location>
</feature>
<evidence type="ECO:0000256" key="3">
    <source>
        <dbReference type="ARBA" id="ARBA00022737"/>
    </source>
</evidence>
<feature type="domain" description="C2H2-type" evidence="8">
    <location>
        <begin position="98"/>
        <end position="125"/>
    </location>
</feature>
<dbReference type="SMART" id="SM00355">
    <property type="entry name" value="ZnF_C2H2"/>
    <property type="match status" value="9"/>
</dbReference>
<evidence type="ECO:0000313" key="9">
    <source>
        <dbReference type="EMBL" id="KAJ8904874.1"/>
    </source>
</evidence>
<dbReference type="Pfam" id="PF00096">
    <property type="entry name" value="zf-C2H2"/>
    <property type="match status" value="5"/>
</dbReference>
<comment type="subcellular location">
    <subcellularLocation>
        <location evidence="1">Nucleus</location>
    </subcellularLocation>
</comment>
<evidence type="ECO:0000313" key="10">
    <source>
        <dbReference type="Proteomes" id="UP001157974"/>
    </source>
</evidence>
<keyword evidence="10" id="KW-1185">Reference proteome</keyword>
<keyword evidence="4 7" id="KW-0863">Zinc-finger</keyword>
<accession>A0AAV8UQW3</accession>
<keyword evidence="6" id="KW-0539">Nucleus</keyword>
<feature type="domain" description="C2H2-type" evidence="8">
    <location>
        <begin position="8"/>
        <end position="35"/>
    </location>
</feature>
<dbReference type="FunFam" id="3.30.160.60:FF:000125">
    <property type="entry name" value="Putative zinc finger protein 143"/>
    <property type="match status" value="1"/>
</dbReference>
<dbReference type="InterPro" id="IPR036236">
    <property type="entry name" value="Znf_C2H2_sf"/>
</dbReference>
<dbReference type="PANTHER" id="PTHR16515:SF49">
    <property type="entry name" value="GASTRULA ZINC FINGER PROTEIN XLCGF49.1-LIKE-RELATED"/>
    <property type="match status" value="1"/>
</dbReference>
<feature type="domain" description="C2H2-type" evidence="8">
    <location>
        <begin position="219"/>
        <end position="247"/>
    </location>
</feature>
<protein>
    <recommendedName>
        <fullName evidence="8">C2H2-type domain-containing protein</fullName>
    </recommendedName>
</protein>
<feature type="domain" description="C2H2-type" evidence="8">
    <location>
        <begin position="36"/>
        <end position="65"/>
    </location>
</feature>
<dbReference type="InterPro" id="IPR013087">
    <property type="entry name" value="Znf_C2H2_type"/>
</dbReference>
<feature type="domain" description="C2H2-type" evidence="8">
    <location>
        <begin position="68"/>
        <end position="97"/>
    </location>
</feature>
<dbReference type="GO" id="GO:0010468">
    <property type="term" value="P:regulation of gene expression"/>
    <property type="evidence" value="ECO:0007669"/>
    <property type="project" value="TreeGrafter"/>
</dbReference>
<evidence type="ECO:0000256" key="4">
    <source>
        <dbReference type="ARBA" id="ARBA00022771"/>
    </source>
</evidence>
<evidence type="ECO:0000256" key="6">
    <source>
        <dbReference type="ARBA" id="ARBA00023242"/>
    </source>
</evidence>
<dbReference type="Gene3D" id="3.30.160.60">
    <property type="entry name" value="Classic Zinc Finger"/>
    <property type="match status" value="8"/>
</dbReference>
<evidence type="ECO:0000256" key="7">
    <source>
        <dbReference type="PROSITE-ProRule" id="PRU00042"/>
    </source>
</evidence>
<reference evidence="9 10" key="1">
    <citation type="journal article" date="2023" name="Nat. Commun.">
        <title>Origin of minicircular mitochondrial genomes in red algae.</title>
        <authorList>
            <person name="Lee Y."/>
            <person name="Cho C.H."/>
            <person name="Lee Y.M."/>
            <person name="Park S.I."/>
            <person name="Yang J.H."/>
            <person name="West J.A."/>
            <person name="Bhattacharya D."/>
            <person name="Yoon H.S."/>
        </authorList>
    </citation>
    <scope>NUCLEOTIDE SEQUENCE [LARGE SCALE GENOMIC DNA]</scope>
    <source>
        <strain evidence="9 10">CCMP1338</strain>
        <tissue evidence="9">Whole cell</tissue>
    </source>
</reference>
<dbReference type="PROSITE" id="PS50157">
    <property type="entry name" value="ZINC_FINGER_C2H2_2"/>
    <property type="match status" value="9"/>
</dbReference>
<dbReference type="GO" id="GO:0008270">
    <property type="term" value="F:zinc ion binding"/>
    <property type="evidence" value="ECO:0007669"/>
    <property type="project" value="UniProtKB-KW"/>
</dbReference>
<feature type="domain" description="C2H2-type" evidence="8">
    <location>
        <begin position="248"/>
        <end position="276"/>
    </location>
</feature>
<dbReference type="GO" id="GO:0005634">
    <property type="term" value="C:nucleus"/>
    <property type="evidence" value="ECO:0007669"/>
    <property type="project" value="UniProtKB-SubCell"/>
</dbReference>
<dbReference type="AlphaFoldDB" id="A0AAV8UQW3"/>
<evidence type="ECO:0000256" key="5">
    <source>
        <dbReference type="ARBA" id="ARBA00022833"/>
    </source>
</evidence>
<dbReference type="InterPro" id="IPR050331">
    <property type="entry name" value="Zinc_finger"/>
</dbReference>
<dbReference type="Proteomes" id="UP001157974">
    <property type="component" value="Unassembled WGS sequence"/>
</dbReference>
<feature type="domain" description="C2H2-type" evidence="8">
    <location>
        <begin position="187"/>
        <end position="217"/>
    </location>
</feature>
<dbReference type="FunFam" id="3.30.160.60:FF:000145">
    <property type="entry name" value="Zinc finger protein 574"/>
    <property type="match status" value="2"/>
</dbReference>
<evidence type="ECO:0000256" key="2">
    <source>
        <dbReference type="ARBA" id="ARBA00022723"/>
    </source>
</evidence>
<evidence type="ECO:0000259" key="8">
    <source>
        <dbReference type="PROSITE" id="PS50157"/>
    </source>
</evidence>
<dbReference type="Pfam" id="PF13894">
    <property type="entry name" value="zf-C2H2_4"/>
    <property type="match status" value="1"/>
</dbReference>
<keyword evidence="5" id="KW-0862">Zinc</keyword>
<sequence length="332" mass="38771">MGTEVPKFPCSECDKVFKCRGKLNQHLRVHTNERPFRCSVPACEKTFARSDNLKRHTMSHRPESERPLACSFEGCEKRFVTNQKRNRHELLHKQSRPFVCSVCDQAFTKKNLLKAHTTEHTGLAPYQCPVDSCTKRFRYPQELRRHQERRHPSSPRYTCERNGCQEKFYTFSDMRKHRKLAHKQELLSCSSCSRKFVHKSRLQEHEKIHETHAADRVRYPCKVCGKNLSSASNLKTHVRTVHQKEASYACSVCGKNFRLKQTMQRHEKIVHKSPPREISDTTIQSQVTTNFSADEMINDDYMEDEIALIMSENALDDKNDFYSAIAGRLHVE</sequence>
<keyword evidence="3" id="KW-0677">Repeat</keyword>
<name>A0AAV8UQW3_9RHOD</name>
<gene>
    <name evidence="9" type="ORF">NDN08_001388</name>
</gene>
<comment type="caution">
    <text evidence="9">The sequence shown here is derived from an EMBL/GenBank/DDBJ whole genome shotgun (WGS) entry which is preliminary data.</text>
</comment>
<keyword evidence="2" id="KW-0479">Metal-binding</keyword>
<evidence type="ECO:0000256" key="1">
    <source>
        <dbReference type="ARBA" id="ARBA00004123"/>
    </source>
</evidence>
<proteinExistence type="predicted"/>
<dbReference type="PANTHER" id="PTHR16515">
    <property type="entry name" value="PR DOMAIN ZINC FINGER PROTEIN"/>
    <property type="match status" value="1"/>
</dbReference>